<dbReference type="SUPFAM" id="SSF161098">
    <property type="entry name" value="MetI-like"/>
    <property type="match status" value="1"/>
</dbReference>
<protein>
    <recommendedName>
        <fullName evidence="10">Maltose/maltodextrin transport system permease protein MalG</fullName>
    </recommendedName>
</protein>
<keyword evidence="5" id="KW-1003">Cell membrane</keyword>
<dbReference type="InterPro" id="IPR035906">
    <property type="entry name" value="MetI-like_sf"/>
</dbReference>
<feature type="transmembrane region" description="Helical" evidence="11">
    <location>
        <begin position="12"/>
        <end position="31"/>
    </location>
</feature>
<dbReference type="PANTHER" id="PTHR32243:SF50">
    <property type="entry name" value="MALTOSE_MALTODEXTRIN TRANSPORT SYSTEM PERMEASE PROTEIN MALG"/>
    <property type="match status" value="1"/>
</dbReference>
<keyword evidence="9 11" id="KW-0472">Membrane</keyword>
<feature type="transmembrane region" description="Helical" evidence="11">
    <location>
        <begin position="249"/>
        <end position="267"/>
    </location>
</feature>
<proteinExistence type="inferred from homology"/>
<dbReference type="EMBL" id="JABFNT010000058">
    <property type="protein sequence ID" value="NOJ80432.1"/>
    <property type="molecule type" value="Genomic_DNA"/>
</dbReference>
<dbReference type="InterPro" id="IPR000515">
    <property type="entry name" value="MetI-like"/>
</dbReference>
<dbReference type="Pfam" id="PF00528">
    <property type="entry name" value="BPD_transp_1"/>
    <property type="match status" value="1"/>
</dbReference>
<evidence type="ECO:0000256" key="2">
    <source>
        <dbReference type="ARBA" id="ARBA00004651"/>
    </source>
</evidence>
<feature type="transmembrane region" description="Helical" evidence="11">
    <location>
        <begin position="144"/>
        <end position="163"/>
    </location>
</feature>
<dbReference type="GO" id="GO:0005886">
    <property type="term" value="C:plasma membrane"/>
    <property type="evidence" value="ECO:0007669"/>
    <property type="project" value="UniProtKB-SubCell"/>
</dbReference>
<evidence type="ECO:0000256" key="4">
    <source>
        <dbReference type="ARBA" id="ARBA00022448"/>
    </source>
</evidence>
<dbReference type="PROSITE" id="PS50928">
    <property type="entry name" value="ABC_TM1"/>
    <property type="match status" value="1"/>
</dbReference>
<evidence type="ECO:0000256" key="8">
    <source>
        <dbReference type="ARBA" id="ARBA00022989"/>
    </source>
</evidence>
<dbReference type="RefSeq" id="WP_171442603.1">
    <property type="nucleotide sequence ID" value="NZ_JABFNS010000054.1"/>
</dbReference>
<keyword evidence="6" id="KW-0762">Sugar transport</keyword>
<keyword evidence="7 11" id="KW-0812">Transmembrane</keyword>
<evidence type="ECO:0000313" key="13">
    <source>
        <dbReference type="EMBL" id="NOJ80432.1"/>
    </source>
</evidence>
<comment type="similarity">
    <text evidence="3">Belongs to the binding-protein-dependent transport system permease family. MalFG subfamily.</text>
</comment>
<sequence length="282" mass="30361">MNRPSRLKMAAIHAGLTLLCMATLYPVLWVVKMALSPTDGLALTANPFPETVTLEHFRQVLSGTDAAGRWVFGRQLLASIVVAGATTLVGLTLAVSAAYALSRFRIPGKEGGMQALLVTQMFPATLMMVPIYSILQKLHLLDSLTGLVLVYATTALPFCIWNLKGYFDTLPRELEEAAVMDGASTFQVFVRVVLPLARPALAVTALFSFMTAWNEFILAATLLNDPARFTLPVALQRFVGEHKVEWGKFAAGALIVSAPVMALFFALQKHLVGGLTAGGVKG</sequence>
<accession>A0A7Y4IJJ2</accession>
<evidence type="ECO:0000256" key="3">
    <source>
        <dbReference type="ARBA" id="ARBA00009047"/>
    </source>
</evidence>
<evidence type="ECO:0000256" key="6">
    <source>
        <dbReference type="ARBA" id="ARBA00022597"/>
    </source>
</evidence>
<reference evidence="13 14" key="1">
    <citation type="submission" date="2020-05" db="EMBL/GenBank/DDBJ databases">
        <authorList>
            <person name="Whitworth D."/>
        </authorList>
    </citation>
    <scope>NUCLEOTIDE SEQUENCE [LARGE SCALE GENOMIC DNA]</scope>
    <source>
        <strain evidence="13 14">AM005</strain>
    </source>
</reference>
<dbReference type="Proteomes" id="UP000533080">
    <property type="component" value="Unassembled WGS sequence"/>
</dbReference>
<feature type="transmembrane region" description="Helical" evidence="11">
    <location>
        <begin position="76"/>
        <end position="101"/>
    </location>
</feature>
<feature type="transmembrane region" description="Helical" evidence="11">
    <location>
        <begin position="113"/>
        <end position="132"/>
    </location>
</feature>
<keyword evidence="8 11" id="KW-1133">Transmembrane helix</keyword>
<comment type="function">
    <text evidence="1">Part of the ABC transporter complex MalEFGK involved in maltose/maltodextrin import. Probably responsible for the translocation of the substrate across the membrane.</text>
</comment>
<evidence type="ECO:0000256" key="1">
    <source>
        <dbReference type="ARBA" id="ARBA00002264"/>
    </source>
</evidence>
<dbReference type="GO" id="GO:0042956">
    <property type="term" value="P:maltodextrin transmembrane transport"/>
    <property type="evidence" value="ECO:0007669"/>
    <property type="project" value="TreeGrafter"/>
</dbReference>
<dbReference type="AlphaFoldDB" id="A0A7Y4IJJ2"/>
<dbReference type="GO" id="GO:0015423">
    <property type="term" value="F:ABC-type maltose transporter activity"/>
    <property type="evidence" value="ECO:0007669"/>
    <property type="project" value="TreeGrafter"/>
</dbReference>
<comment type="caution">
    <text evidence="13">The sequence shown here is derived from an EMBL/GenBank/DDBJ whole genome shotgun (WGS) entry which is preliminary data.</text>
</comment>
<evidence type="ECO:0000256" key="11">
    <source>
        <dbReference type="RuleBase" id="RU363032"/>
    </source>
</evidence>
<evidence type="ECO:0000313" key="14">
    <source>
        <dbReference type="Proteomes" id="UP000533080"/>
    </source>
</evidence>
<dbReference type="CDD" id="cd06261">
    <property type="entry name" value="TM_PBP2"/>
    <property type="match status" value="1"/>
</dbReference>
<evidence type="ECO:0000259" key="12">
    <source>
        <dbReference type="PROSITE" id="PS50928"/>
    </source>
</evidence>
<dbReference type="Gene3D" id="1.10.3720.10">
    <property type="entry name" value="MetI-like"/>
    <property type="match status" value="1"/>
</dbReference>
<dbReference type="PANTHER" id="PTHR32243">
    <property type="entry name" value="MALTOSE TRANSPORT SYSTEM PERMEASE-RELATED"/>
    <property type="match status" value="1"/>
</dbReference>
<evidence type="ECO:0000256" key="9">
    <source>
        <dbReference type="ARBA" id="ARBA00023136"/>
    </source>
</evidence>
<evidence type="ECO:0000256" key="10">
    <source>
        <dbReference type="ARBA" id="ARBA00041109"/>
    </source>
</evidence>
<evidence type="ECO:0000256" key="7">
    <source>
        <dbReference type="ARBA" id="ARBA00022692"/>
    </source>
</evidence>
<comment type="subcellular location">
    <subcellularLocation>
        <location evidence="2 11">Cell membrane</location>
        <topology evidence="2 11">Multi-pass membrane protein</topology>
    </subcellularLocation>
</comment>
<evidence type="ECO:0000256" key="5">
    <source>
        <dbReference type="ARBA" id="ARBA00022475"/>
    </source>
</evidence>
<organism evidence="13 14">
    <name type="scientific">Myxococcus xanthus</name>
    <dbReference type="NCBI Taxonomy" id="34"/>
    <lineage>
        <taxon>Bacteria</taxon>
        <taxon>Pseudomonadati</taxon>
        <taxon>Myxococcota</taxon>
        <taxon>Myxococcia</taxon>
        <taxon>Myxococcales</taxon>
        <taxon>Cystobacterineae</taxon>
        <taxon>Myxococcaceae</taxon>
        <taxon>Myxococcus</taxon>
    </lineage>
</organism>
<dbReference type="InterPro" id="IPR050901">
    <property type="entry name" value="BP-dep_ABC_trans_perm"/>
</dbReference>
<feature type="domain" description="ABC transmembrane type-1" evidence="12">
    <location>
        <begin position="76"/>
        <end position="267"/>
    </location>
</feature>
<keyword evidence="4 11" id="KW-0813">Transport</keyword>
<name>A0A7Y4IJJ2_MYXXA</name>
<gene>
    <name evidence="13" type="ORF">HNV28_19220</name>
</gene>